<name>A0A284RKT7_ARMOS</name>
<dbReference type="UniPathway" id="UPA00705"/>
<evidence type="ECO:0000256" key="1">
    <source>
        <dbReference type="ARBA" id="ARBA00004434"/>
    </source>
</evidence>
<evidence type="ECO:0000313" key="8">
    <source>
        <dbReference type="EMBL" id="SJL09345.1"/>
    </source>
</evidence>
<comment type="similarity">
    <text evidence="3 7">Belongs to the cytochrome c oxidase VIIc family.</text>
</comment>
<dbReference type="GO" id="GO:0006123">
    <property type="term" value="P:mitochondrial electron transport, cytochrome c to oxygen"/>
    <property type="evidence" value="ECO:0007669"/>
    <property type="project" value="UniProtKB-UniRule"/>
</dbReference>
<evidence type="ECO:0000313" key="9">
    <source>
        <dbReference type="Proteomes" id="UP000219338"/>
    </source>
</evidence>
<dbReference type="InterPro" id="IPR004202">
    <property type="entry name" value="COX7C/Cox8"/>
</dbReference>
<keyword evidence="5 7" id="KW-0496">Mitochondrion</keyword>
<comment type="pathway">
    <text evidence="2 7">Energy metabolism; oxidative phosphorylation.</text>
</comment>
<dbReference type="GO" id="GO:0045277">
    <property type="term" value="C:respiratory chain complex IV"/>
    <property type="evidence" value="ECO:0007669"/>
    <property type="project" value="UniProtKB-UniRule"/>
</dbReference>
<keyword evidence="4 7" id="KW-0999">Mitochondrion inner membrane</keyword>
<dbReference type="AlphaFoldDB" id="A0A284RKT7"/>
<reference evidence="9" key="1">
    <citation type="journal article" date="2017" name="Nat. Ecol. Evol.">
        <title>Genome expansion and lineage-specific genetic innovations in the forest pathogenic fungi Armillaria.</title>
        <authorList>
            <person name="Sipos G."/>
            <person name="Prasanna A.N."/>
            <person name="Walter M.C."/>
            <person name="O'Connor E."/>
            <person name="Balint B."/>
            <person name="Krizsan K."/>
            <person name="Kiss B."/>
            <person name="Hess J."/>
            <person name="Varga T."/>
            <person name="Slot J."/>
            <person name="Riley R."/>
            <person name="Boka B."/>
            <person name="Rigling D."/>
            <person name="Barry K."/>
            <person name="Lee J."/>
            <person name="Mihaltcheva S."/>
            <person name="LaButti K."/>
            <person name="Lipzen A."/>
            <person name="Waldron R."/>
            <person name="Moloney N.M."/>
            <person name="Sperisen C."/>
            <person name="Kredics L."/>
            <person name="Vagvoelgyi C."/>
            <person name="Patrignani A."/>
            <person name="Fitzpatrick D."/>
            <person name="Nagy I."/>
            <person name="Doyle S."/>
            <person name="Anderson J.B."/>
            <person name="Grigoriev I.V."/>
            <person name="Gueldener U."/>
            <person name="Muensterkoetter M."/>
            <person name="Nagy L.G."/>
        </authorList>
    </citation>
    <scope>NUCLEOTIDE SEQUENCE [LARGE SCALE GENOMIC DNA]</scope>
    <source>
        <strain evidence="9">C18/9</strain>
    </source>
</reference>
<evidence type="ECO:0000256" key="7">
    <source>
        <dbReference type="RuleBase" id="RU368123"/>
    </source>
</evidence>
<evidence type="ECO:0000256" key="5">
    <source>
        <dbReference type="ARBA" id="ARBA00023128"/>
    </source>
</evidence>
<evidence type="ECO:0000256" key="6">
    <source>
        <dbReference type="ARBA" id="ARBA00023136"/>
    </source>
</evidence>
<comment type="subunit">
    <text evidence="7">Component of the cytochrome c oxidase (complex IV, CIV), a multisubunit enzyme composed of a catalytic core of 3 subunits and several supernumerary subunits. The complex exists as a monomer or a dimer and forms supercomplexes (SCs) in the inner mitochondrial membrane with ubiquinol-cytochrome c oxidoreductase (cytochrome b-c1 complex, complex III, CIII).</text>
</comment>
<dbReference type="OMA" id="FVAVAWQ"/>
<protein>
    <recommendedName>
        <fullName evidence="7">Cytochrome c oxidase subunit 8, mitochondrial</fullName>
    </recommendedName>
    <alternativeName>
        <fullName evidence="7">Cytochrome c oxidase polypeptide VIII</fullName>
    </alternativeName>
</protein>
<dbReference type="SUPFAM" id="SSF81427">
    <property type="entry name" value="Mitochondrial cytochrome c oxidase subunit VIIc (aka VIIIa)"/>
    <property type="match status" value="1"/>
</dbReference>
<evidence type="ECO:0000256" key="2">
    <source>
        <dbReference type="ARBA" id="ARBA00004673"/>
    </source>
</evidence>
<organism evidence="8 9">
    <name type="scientific">Armillaria ostoyae</name>
    <name type="common">Armillaria root rot fungus</name>
    <dbReference type="NCBI Taxonomy" id="47428"/>
    <lineage>
        <taxon>Eukaryota</taxon>
        <taxon>Fungi</taxon>
        <taxon>Dikarya</taxon>
        <taxon>Basidiomycota</taxon>
        <taxon>Agaricomycotina</taxon>
        <taxon>Agaricomycetes</taxon>
        <taxon>Agaricomycetidae</taxon>
        <taxon>Agaricales</taxon>
        <taxon>Marasmiineae</taxon>
        <taxon>Physalacriaceae</taxon>
        <taxon>Armillaria</taxon>
    </lineage>
</organism>
<sequence length="81" mass="9108">MSSVTLSRIALRSLRSPAQSRSIWVPASVKPHPNTDHFPFNYRNKKSFAVGFYSYLGFGFALPFVAVAWQWYKPGGLKNSA</sequence>
<keyword evidence="7" id="KW-0809">Transit peptide</keyword>
<dbReference type="InterPro" id="IPR036636">
    <property type="entry name" value="COX7C/Cox8_sf"/>
</dbReference>
<dbReference type="EMBL" id="FUEG01000010">
    <property type="protein sequence ID" value="SJL09345.1"/>
    <property type="molecule type" value="Genomic_DNA"/>
</dbReference>
<keyword evidence="6 7" id="KW-0472">Membrane</keyword>
<comment type="subcellular location">
    <subcellularLocation>
        <location evidence="1 7">Mitochondrion inner membrane</location>
        <topology evidence="1 7">Single-pass membrane protein</topology>
    </subcellularLocation>
</comment>
<dbReference type="Pfam" id="PF02935">
    <property type="entry name" value="COX7C"/>
    <property type="match status" value="1"/>
</dbReference>
<keyword evidence="7" id="KW-1133">Transmembrane helix</keyword>
<evidence type="ECO:0000256" key="3">
    <source>
        <dbReference type="ARBA" id="ARBA00010514"/>
    </source>
</evidence>
<dbReference type="Gene3D" id="4.10.49.10">
    <property type="entry name" value="Cytochrome c oxidase subunit VIIc"/>
    <property type="match status" value="1"/>
</dbReference>
<accession>A0A284RKT7</accession>
<dbReference type="STRING" id="47428.A0A284RKT7"/>
<gene>
    <name evidence="8" type="ORF">ARMOST_12723</name>
</gene>
<feature type="transmembrane region" description="Helical" evidence="7">
    <location>
        <begin position="52"/>
        <end position="72"/>
    </location>
</feature>
<dbReference type="Proteomes" id="UP000219338">
    <property type="component" value="Unassembled WGS sequence"/>
</dbReference>
<keyword evidence="9" id="KW-1185">Reference proteome</keyword>
<keyword evidence="7" id="KW-0812">Transmembrane</keyword>
<evidence type="ECO:0000256" key="4">
    <source>
        <dbReference type="ARBA" id="ARBA00022792"/>
    </source>
</evidence>
<dbReference type="GO" id="GO:0005743">
    <property type="term" value="C:mitochondrial inner membrane"/>
    <property type="evidence" value="ECO:0007669"/>
    <property type="project" value="UniProtKB-SubCell"/>
</dbReference>
<comment type="function">
    <text evidence="7">Component of the cytochrome c oxidase, the last enzyme in the mitochondrial electron transport chain which drives oxidative phosphorylation. The respiratory chain contains 3 multisubunit complexes succinate dehydrogenase (complex II, CII), ubiquinol-cytochrome c oxidoreductase (cytochrome b-c1 complex, complex III, CIII) and cytochrome c oxidase (complex IV, CIV), that cooperate to transfer electrons derived from NADH and succinate to molecular oxygen, creating an electrochemical gradient over the inner membrane that drives transmembrane transport and the ATP synthase. Cytochrome c oxidase is the component of the respiratory chain that catalyzes the reduction of oxygen to water. Electrons originating from reduced cytochrome c in the intermembrane space (IMS) are transferred via the dinuclear copper A center (CU(A)) of subunit 2 and heme A of subunit 1 to the active site in subunit 1, a binuclear center (BNC) formed by heme A3 and copper B (CU(B)). The BNC reduces molecular oxygen to 2 water molecules using 4 electrons from cytochrome c in the IMS and 4 protons from the mitochondrial matrix.</text>
</comment>
<proteinExistence type="inferred from homology"/>
<dbReference type="OrthoDB" id="9974841at2759"/>